<dbReference type="EMBL" id="CYRY02046728">
    <property type="protein sequence ID" value="VCX42511.1"/>
    <property type="molecule type" value="Genomic_DNA"/>
</dbReference>
<keyword evidence="3" id="KW-1185">Reference proteome</keyword>
<feature type="non-terminal residue" evidence="2">
    <location>
        <position position="166"/>
    </location>
</feature>
<accession>A0A9X9MCV6</accession>
<evidence type="ECO:0000313" key="2">
    <source>
        <dbReference type="EMBL" id="VCX42511.1"/>
    </source>
</evidence>
<feature type="compositionally biased region" description="Gly residues" evidence="1">
    <location>
        <begin position="140"/>
        <end position="153"/>
    </location>
</feature>
<organism evidence="2 3">
    <name type="scientific">Gulo gulo</name>
    <name type="common">Wolverine</name>
    <name type="synonym">Gluton</name>
    <dbReference type="NCBI Taxonomy" id="48420"/>
    <lineage>
        <taxon>Eukaryota</taxon>
        <taxon>Metazoa</taxon>
        <taxon>Chordata</taxon>
        <taxon>Craniata</taxon>
        <taxon>Vertebrata</taxon>
        <taxon>Euteleostomi</taxon>
        <taxon>Mammalia</taxon>
        <taxon>Eutheria</taxon>
        <taxon>Laurasiatheria</taxon>
        <taxon>Carnivora</taxon>
        <taxon>Caniformia</taxon>
        <taxon>Musteloidea</taxon>
        <taxon>Mustelidae</taxon>
        <taxon>Guloninae</taxon>
        <taxon>Gulo</taxon>
    </lineage>
</organism>
<feature type="compositionally biased region" description="Low complexity" evidence="1">
    <location>
        <begin position="91"/>
        <end position="106"/>
    </location>
</feature>
<feature type="compositionally biased region" description="Polar residues" evidence="1">
    <location>
        <begin position="46"/>
        <end position="56"/>
    </location>
</feature>
<protein>
    <submittedName>
        <fullName evidence="2">Uncharacterized protein</fullName>
    </submittedName>
</protein>
<feature type="compositionally biased region" description="Basic and acidic residues" evidence="1">
    <location>
        <begin position="74"/>
        <end position="86"/>
    </location>
</feature>
<dbReference type="AlphaFoldDB" id="A0A9X9MCV6"/>
<reference evidence="2 3" key="1">
    <citation type="submission" date="2018-10" db="EMBL/GenBank/DDBJ databases">
        <authorList>
            <person name="Ekblom R."/>
            <person name="Jareborg N."/>
        </authorList>
    </citation>
    <scope>NUCLEOTIDE SEQUENCE [LARGE SCALE GENOMIC DNA]</scope>
    <source>
        <tissue evidence="2">Muscle</tissue>
    </source>
</reference>
<comment type="caution">
    <text evidence="2">The sequence shown here is derived from an EMBL/GenBank/DDBJ whole genome shotgun (WGS) entry which is preliminary data.</text>
</comment>
<proteinExistence type="predicted"/>
<name>A0A9X9MCV6_GULGU</name>
<sequence length="166" mass="17297">QSREGRAARGLQQAARRRSEHEAQPDRAGFVPQRAGQPGRQAPVSGAQTPRLQTSEPEPEEVLCDQLCLPGPRGHPDGQPDSHEDGPQLQRAGAAGREAALRGAPASQMQAAGDPIEEVSAGGWGLPGDRVRAQHQPTSGGVGPDGKCTGGFGSEVLMSRLEAPHV</sequence>
<evidence type="ECO:0000313" key="3">
    <source>
        <dbReference type="Proteomes" id="UP000269945"/>
    </source>
</evidence>
<evidence type="ECO:0000256" key="1">
    <source>
        <dbReference type="SAM" id="MobiDB-lite"/>
    </source>
</evidence>
<dbReference type="Proteomes" id="UP000269945">
    <property type="component" value="Unassembled WGS sequence"/>
</dbReference>
<gene>
    <name evidence="2" type="ORF">BN2614_LOCUS1</name>
</gene>
<feature type="region of interest" description="Disordered" evidence="1">
    <location>
        <begin position="1"/>
        <end position="153"/>
    </location>
</feature>
<feature type="non-terminal residue" evidence="2">
    <location>
        <position position="1"/>
    </location>
</feature>